<evidence type="ECO:0000259" key="14">
    <source>
        <dbReference type="Pfam" id="PF08532"/>
    </source>
</evidence>
<feature type="binding site" evidence="10">
    <location>
        <position position="103"/>
    </location>
    <ligand>
        <name>substrate</name>
    </ligand>
</feature>
<gene>
    <name evidence="16" type="ORF">HMPREF9473_02034</name>
</gene>
<evidence type="ECO:0000313" key="16">
    <source>
        <dbReference type="EMBL" id="EHI59967.1"/>
    </source>
</evidence>
<dbReference type="PATRIC" id="fig|742737.3.peg.2055"/>
<evidence type="ECO:0000256" key="6">
    <source>
        <dbReference type="ARBA" id="ARBA00022833"/>
    </source>
</evidence>
<dbReference type="PIRSF" id="PIRSF001084">
    <property type="entry name" value="B-galactosidase"/>
    <property type="match status" value="1"/>
</dbReference>
<evidence type="ECO:0000256" key="9">
    <source>
        <dbReference type="PIRSR" id="PIRSR001084-1"/>
    </source>
</evidence>
<dbReference type="SUPFAM" id="SSF52317">
    <property type="entry name" value="Class I glutamine amidotransferase-like"/>
    <property type="match status" value="1"/>
</dbReference>
<dbReference type="InterPro" id="IPR017853">
    <property type="entry name" value="GH"/>
</dbReference>
<accession>G5IEV7</accession>
<feature type="binding site" evidence="11">
    <location>
        <position position="153"/>
    </location>
    <ligand>
        <name>Zn(2+)</name>
        <dbReference type="ChEBI" id="CHEBI:29105"/>
    </ligand>
</feature>
<dbReference type="EC" id="3.2.1.23" evidence="3 8"/>
<dbReference type="InterPro" id="IPR029062">
    <property type="entry name" value="Class_I_gatase-like"/>
</dbReference>
<dbReference type="InterPro" id="IPR003476">
    <property type="entry name" value="Glyco_hydro_42"/>
</dbReference>
<dbReference type="InterPro" id="IPR013738">
    <property type="entry name" value="Beta_galactosidase_Trimer"/>
</dbReference>
<feature type="domain" description="Glycoside hydrolase family 42 N-terminal" evidence="13">
    <location>
        <begin position="7"/>
        <end position="385"/>
    </location>
</feature>
<dbReference type="SUPFAM" id="SSF51445">
    <property type="entry name" value="(Trans)glycosidases"/>
    <property type="match status" value="1"/>
</dbReference>
<feature type="binding site" evidence="11">
    <location>
        <position position="156"/>
    </location>
    <ligand>
        <name>Zn(2+)</name>
        <dbReference type="ChEBI" id="CHEBI:29105"/>
    </ligand>
</feature>
<dbReference type="OrthoDB" id="9800974at2"/>
<dbReference type="InterPro" id="IPR013739">
    <property type="entry name" value="Beta_galactosidase_C"/>
</dbReference>
<dbReference type="InterPro" id="IPR013529">
    <property type="entry name" value="Glyco_hydro_42_N"/>
</dbReference>
<evidence type="ECO:0000256" key="3">
    <source>
        <dbReference type="ARBA" id="ARBA00012756"/>
    </source>
</evidence>
<evidence type="ECO:0000256" key="10">
    <source>
        <dbReference type="PIRSR" id="PIRSR001084-2"/>
    </source>
</evidence>
<dbReference type="HOGENOM" id="CLU_012430_1_1_9"/>
<dbReference type="Proteomes" id="UP000005384">
    <property type="component" value="Unassembled WGS sequence"/>
</dbReference>
<dbReference type="Pfam" id="PF08532">
    <property type="entry name" value="Glyco_hydro_42M"/>
    <property type="match status" value="1"/>
</dbReference>
<dbReference type="GO" id="GO:0009341">
    <property type="term" value="C:beta-galactosidase complex"/>
    <property type="evidence" value="ECO:0007669"/>
    <property type="project" value="InterPro"/>
</dbReference>
<evidence type="ECO:0000259" key="15">
    <source>
        <dbReference type="Pfam" id="PF08533"/>
    </source>
</evidence>
<keyword evidence="6 11" id="KW-0862">Zinc</keyword>
<feature type="active site" description="Proton donor" evidence="9">
    <location>
        <position position="142"/>
    </location>
</feature>
<name>G5IEV7_9FIRM</name>
<dbReference type="PANTHER" id="PTHR36447">
    <property type="entry name" value="BETA-GALACTOSIDASE GANA"/>
    <property type="match status" value="1"/>
</dbReference>
<dbReference type="InterPro" id="IPR013780">
    <property type="entry name" value="Glyco_hydro_b"/>
</dbReference>
<sequence length="707" mass="79101">MLYGVSYYPEHKTKEDLAWDIKLLKESGINTVRMGEFSWCRMEPEPGRYDFTWLDPVIEELGNAGIRTIVGTPTACPPAWMVEQWPDMLYQDNRGVRRPFGGRRHGCYNHEKFREDCAAIATAIGRHYGANPYIAGFQIDNELAQEGTGRCTCPTCQKKFQAWLERKYGDIHTFNRRSGAIFWSQEYTGFTQIHPPVNAIEPGAQTQIRDFYENPTVRLEFERFSSECQIEFQNIQADILKAHTSYPVTTNGTGLATNSIDYYKGFENLDRYAFDYYPNLRDAWVDSFPYAFGRGVKPGVPFWVLEFMSGGGHRFGGSGRLQPNPGALKQAVVQSFAQGAELILHFQFRSFPVGAEQLNYAIVDMDGIPRRRYYEMQETAALLKQLEPLAGAGFPSEVGILLNYDSHWALNIKPVNETEFTYLDFARKLYYNLECIGIHADVLSSDSRPADLAGYKALVLPASIILSEERARALKEYVASGGLLISTFLTSVKNEDNVGYTSPLPANMTEVFGVTVQEVEPVFETSRASLELHLDGQDLRPDASSDRMSVDGTVSDDARSSLLGENAVPGRGTIVTTDNAWSELLAGEAASLGVYTTTYKAGSAVISQHPYGAGSAVYIGTDLPDKDWRALFDHLLSPICQWKDEIPPHEGIQVVSRIRDNTRIYYLFNFSGQETTVSIPEGKTDILSGQQLEQKLTLKPNDFIVIG</sequence>
<keyword evidence="4 11" id="KW-0479">Metal-binding</keyword>
<dbReference type="AlphaFoldDB" id="G5IEV7"/>
<feature type="active site" description="Nucleophile" evidence="9">
    <location>
        <position position="306"/>
    </location>
</feature>
<dbReference type="GO" id="GO:0046872">
    <property type="term" value="F:metal ion binding"/>
    <property type="evidence" value="ECO:0007669"/>
    <property type="project" value="UniProtKB-KW"/>
</dbReference>
<evidence type="ECO:0000256" key="2">
    <source>
        <dbReference type="ARBA" id="ARBA00005940"/>
    </source>
</evidence>
<comment type="catalytic activity">
    <reaction evidence="1 8">
        <text>Hydrolysis of terminal non-reducing beta-D-galactose residues in beta-D-galactosides.</text>
        <dbReference type="EC" id="3.2.1.23"/>
    </reaction>
</comment>
<dbReference type="CDD" id="cd03143">
    <property type="entry name" value="A4_beta-galactosidase_middle_domain"/>
    <property type="match status" value="1"/>
</dbReference>
<comment type="caution">
    <text evidence="16">The sequence shown here is derived from an EMBL/GenBank/DDBJ whole genome shotgun (WGS) entry which is preliminary data.</text>
</comment>
<organism evidence="16 17">
    <name type="scientific">Hungatella hathewayi WAL-18680</name>
    <dbReference type="NCBI Taxonomy" id="742737"/>
    <lineage>
        <taxon>Bacteria</taxon>
        <taxon>Bacillati</taxon>
        <taxon>Bacillota</taxon>
        <taxon>Clostridia</taxon>
        <taxon>Lachnospirales</taxon>
        <taxon>Lachnospiraceae</taxon>
        <taxon>Hungatella</taxon>
    </lineage>
</organism>
<feature type="binding site" evidence="11">
    <location>
        <position position="151"/>
    </location>
    <ligand>
        <name>Zn(2+)</name>
        <dbReference type="ChEBI" id="CHEBI:29105"/>
    </ligand>
</feature>
<feature type="compositionally biased region" description="Basic and acidic residues" evidence="12">
    <location>
        <begin position="538"/>
        <end position="549"/>
    </location>
</feature>
<keyword evidence="5 8" id="KW-0378">Hydrolase</keyword>
<dbReference type="Gene3D" id="3.40.50.880">
    <property type="match status" value="1"/>
</dbReference>
<keyword evidence="17" id="KW-1185">Reference proteome</keyword>
<feature type="binding site" evidence="10">
    <location>
        <position position="141"/>
    </location>
    <ligand>
        <name>substrate</name>
    </ligand>
</feature>
<dbReference type="Pfam" id="PF02449">
    <property type="entry name" value="Glyco_hydro_42"/>
    <property type="match status" value="1"/>
</dbReference>
<proteinExistence type="inferred from homology"/>
<evidence type="ECO:0000256" key="7">
    <source>
        <dbReference type="ARBA" id="ARBA00023295"/>
    </source>
</evidence>
<dbReference type="PANTHER" id="PTHR36447:SF2">
    <property type="entry name" value="BETA-GALACTOSIDASE YESZ"/>
    <property type="match status" value="1"/>
</dbReference>
<dbReference type="Pfam" id="PF08533">
    <property type="entry name" value="Glyco_hydro_42C"/>
    <property type="match status" value="1"/>
</dbReference>
<evidence type="ECO:0000256" key="11">
    <source>
        <dbReference type="PIRSR" id="PIRSR001084-3"/>
    </source>
</evidence>
<evidence type="ECO:0000259" key="13">
    <source>
        <dbReference type="Pfam" id="PF02449"/>
    </source>
</evidence>
<evidence type="ECO:0000256" key="8">
    <source>
        <dbReference type="PIRNR" id="PIRNR001084"/>
    </source>
</evidence>
<dbReference type="EMBL" id="ADLN01000040">
    <property type="protein sequence ID" value="EHI59967.1"/>
    <property type="molecule type" value="Genomic_DNA"/>
</dbReference>
<reference evidence="16 17" key="1">
    <citation type="submission" date="2011-08" db="EMBL/GenBank/DDBJ databases">
        <title>The Genome Sequence of Clostridium hathewayi WAL-18680.</title>
        <authorList>
            <consortium name="The Broad Institute Genome Sequencing Platform"/>
            <person name="Earl A."/>
            <person name="Ward D."/>
            <person name="Feldgarden M."/>
            <person name="Gevers D."/>
            <person name="Finegold S.M."/>
            <person name="Summanen P.H."/>
            <person name="Molitoris D.R."/>
            <person name="Song M."/>
            <person name="Daigneault M."/>
            <person name="Allen-Vercoe E."/>
            <person name="Young S.K."/>
            <person name="Zeng Q."/>
            <person name="Gargeya S."/>
            <person name="Fitzgerald M."/>
            <person name="Haas B."/>
            <person name="Abouelleil A."/>
            <person name="Alvarado L."/>
            <person name="Arachchi H.M."/>
            <person name="Berlin A."/>
            <person name="Brown A."/>
            <person name="Chapman S.B."/>
            <person name="Chen Z."/>
            <person name="Dunbar C."/>
            <person name="Freedman E."/>
            <person name="Gearin G."/>
            <person name="Gellesch M."/>
            <person name="Goldberg J."/>
            <person name="Griggs A."/>
            <person name="Gujja S."/>
            <person name="Heiman D."/>
            <person name="Howarth C."/>
            <person name="Larson L."/>
            <person name="Lui A."/>
            <person name="MacDonald P.J.P."/>
            <person name="Montmayeur A."/>
            <person name="Murphy C."/>
            <person name="Neiman D."/>
            <person name="Pearson M."/>
            <person name="Priest M."/>
            <person name="Roberts A."/>
            <person name="Saif S."/>
            <person name="Shea T."/>
            <person name="Shenoy N."/>
            <person name="Sisk P."/>
            <person name="Stolte C."/>
            <person name="Sykes S."/>
            <person name="Wortman J."/>
            <person name="Nusbaum C."/>
            <person name="Birren B."/>
        </authorList>
    </citation>
    <scope>NUCLEOTIDE SEQUENCE [LARGE SCALE GENOMIC DNA]</scope>
    <source>
        <strain evidence="16 17">WAL-18680</strain>
    </source>
</reference>
<dbReference type="Gene3D" id="2.60.40.1180">
    <property type="entry name" value="Golgi alpha-mannosidase II"/>
    <property type="match status" value="1"/>
</dbReference>
<evidence type="ECO:0000256" key="1">
    <source>
        <dbReference type="ARBA" id="ARBA00001412"/>
    </source>
</evidence>
<comment type="similarity">
    <text evidence="2 8">Belongs to the glycosyl hydrolase 42 family.</text>
</comment>
<feature type="domain" description="Beta-galactosidase C-terminal" evidence="15">
    <location>
        <begin position="651"/>
        <end position="706"/>
    </location>
</feature>
<dbReference type="GO" id="GO:0006012">
    <property type="term" value="P:galactose metabolic process"/>
    <property type="evidence" value="ECO:0007669"/>
    <property type="project" value="InterPro"/>
</dbReference>
<evidence type="ECO:0000256" key="5">
    <source>
        <dbReference type="ARBA" id="ARBA00022801"/>
    </source>
</evidence>
<feature type="domain" description="Beta-galactosidase trimerisation" evidence="14">
    <location>
        <begin position="397"/>
        <end position="637"/>
    </location>
</feature>
<dbReference type="RefSeq" id="WP_006780014.1">
    <property type="nucleotide sequence ID" value="NZ_CP040506.1"/>
</dbReference>
<dbReference type="GO" id="GO:0004565">
    <property type="term" value="F:beta-galactosidase activity"/>
    <property type="evidence" value="ECO:0007669"/>
    <property type="project" value="UniProtKB-EC"/>
</dbReference>
<evidence type="ECO:0000313" key="17">
    <source>
        <dbReference type="Proteomes" id="UP000005384"/>
    </source>
</evidence>
<feature type="binding site" evidence="11">
    <location>
        <position position="107"/>
    </location>
    <ligand>
        <name>Zn(2+)</name>
        <dbReference type="ChEBI" id="CHEBI:29105"/>
    </ligand>
</feature>
<protein>
    <recommendedName>
        <fullName evidence="3 8">Beta-galactosidase</fullName>
        <shortName evidence="8">Beta-gal</shortName>
        <ecNumber evidence="3 8">3.2.1.23</ecNumber>
    </recommendedName>
</protein>
<dbReference type="Gene3D" id="3.20.20.80">
    <property type="entry name" value="Glycosidases"/>
    <property type="match status" value="1"/>
</dbReference>
<feature type="region of interest" description="Disordered" evidence="12">
    <location>
        <begin position="538"/>
        <end position="557"/>
    </location>
</feature>
<evidence type="ECO:0000256" key="4">
    <source>
        <dbReference type="ARBA" id="ARBA00022723"/>
    </source>
</evidence>
<evidence type="ECO:0000256" key="12">
    <source>
        <dbReference type="SAM" id="MobiDB-lite"/>
    </source>
</evidence>
<keyword evidence="7 8" id="KW-0326">Glycosidase</keyword>